<evidence type="ECO:0000256" key="6">
    <source>
        <dbReference type="ARBA" id="ARBA00022833"/>
    </source>
</evidence>
<dbReference type="InterPro" id="IPR021886">
    <property type="entry name" value="MgsA_C"/>
</dbReference>
<dbReference type="SUPFAM" id="SSF52540">
    <property type="entry name" value="P-loop containing nucleoside triphosphate hydrolases"/>
    <property type="match status" value="1"/>
</dbReference>
<keyword evidence="7" id="KW-0067">ATP-binding</keyword>
<evidence type="ECO:0000256" key="10">
    <source>
        <dbReference type="SAM" id="MobiDB-lite"/>
    </source>
</evidence>
<dbReference type="InterPro" id="IPR006642">
    <property type="entry name" value="Rad18_UBZ4"/>
</dbReference>
<evidence type="ECO:0000256" key="5">
    <source>
        <dbReference type="ARBA" id="ARBA00022771"/>
    </source>
</evidence>
<evidence type="ECO:0000256" key="3">
    <source>
        <dbReference type="ARBA" id="ARBA00022741"/>
    </source>
</evidence>
<dbReference type="PANTHER" id="PTHR13779:SF7">
    <property type="entry name" value="ATPASE WRNIP1"/>
    <property type="match status" value="1"/>
</dbReference>
<dbReference type="Pfam" id="PF12002">
    <property type="entry name" value="MgsA_C"/>
    <property type="match status" value="1"/>
</dbReference>
<comment type="caution">
    <text evidence="12">The sequence shown here is derived from an EMBL/GenBank/DDBJ whole genome shotgun (WGS) entry which is preliminary data.</text>
</comment>
<keyword evidence="2" id="KW-0479">Metal-binding</keyword>
<reference evidence="12 13" key="1">
    <citation type="submission" date="2023-09" db="EMBL/GenBank/DDBJ databases">
        <title>Pangenome analysis of Batrachochytrium dendrobatidis and related Chytrids.</title>
        <authorList>
            <person name="Yacoub M.N."/>
            <person name="Stajich J.E."/>
            <person name="James T.Y."/>
        </authorList>
    </citation>
    <scope>NUCLEOTIDE SEQUENCE [LARGE SCALE GENOMIC DNA]</scope>
    <source>
        <strain evidence="12 13">JEL0888</strain>
    </source>
</reference>
<evidence type="ECO:0000256" key="2">
    <source>
        <dbReference type="ARBA" id="ARBA00022723"/>
    </source>
</evidence>
<protein>
    <submittedName>
        <fullName evidence="12">DNA-dependent ATPase mgs1</fullName>
    </submittedName>
</protein>
<keyword evidence="6" id="KW-0862">Zinc</keyword>
<dbReference type="Pfam" id="PF16193">
    <property type="entry name" value="AAA_assoc_2"/>
    <property type="match status" value="1"/>
</dbReference>
<evidence type="ECO:0000256" key="7">
    <source>
        <dbReference type="ARBA" id="ARBA00022840"/>
    </source>
</evidence>
<evidence type="ECO:0000313" key="12">
    <source>
        <dbReference type="EMBL" id="KAL2914168.1"/>
    </source>
</evidence>
<feature type="region of interest" description="Disordered" evidence="10">
    <location>
        <begin position="87"/>
        <end position="140"/>
    </location>
</feature>
<dbReference type="CDD" id="cd18139">
    <property type="entry name" value="HLD_clamp_RarA"/>
    <property type="match status" value="1"/>
</dbReference>
<dbReference type="PANTHER" id="PTHR13779">
    <property type="entry name" value="WERNER HELICASE-INTERACTING PROTEIN 1 FAMILY MEMBER"/>
    <property type="match status" value="1"/>
</dbReference>
<comment type="similarity">
    <text evidence="1">Belongs to the AAA ATPase family. RarA/MGS1/WRNIP1 subfamily.</text>
</comment>
<dbReference type="Gene3D" id="1.20.272.10">
    <property type="match status" value="1"/>
</dbReference>
<name>A0ABR4N3P9_9FUNG</name>
<dbReference type="Proteomes" id="UP001527925">
    <property type="component" value="Unassembled WGS sequence"/>
</dbReference>
<dbReference type="InterPro" id="IPR051314">
    <property type="entry name" value="AAA_ATPase_RarA/MGS1/WRNIP1"/>
</dbReference>
<evidence type="ECO:0000256" key="4">
    <source>
        <dbReference type="ARBA" id="ARBA00022763"/>
    </source>
</evidence>
<dbReference type="SMART" id="SM00734">
    <property type="entry name" value="ZnF_Rad18"/>
    <property type="match status" value="1"/>
</dbReference>
<proteinExistence type="inferred from homology"/>
<dbReference type="InterPro" id="IPR003959">
    <property type="entry name" value="ATPase_AAA_core"/>
</dbReference>
<dbReference type="EMBL" id="JADGIZ020000036">
    <property type="protein sequence ID" value="KAL2914168.1"/>
    <property type="molecule type" value="Genomic_DNA"/>
</dbReference>
<evidence type="ECO:0000256" key="1">
    <source>
        <dbReference type="ARBA" id="ARBA00008959"/>
    </source>
</evidence>
<evidence type="ECO:0000313" key="13">
    <source>
        <dbReference type="Proteomes" id="UP001527925"/>
    </source>
</evidence>
<keyword evidence="5 9" id="KW-0863">Zinc-finger</keyword>
<feature type="compositionally biased region" description="Polar residues" evidence="10">
    <location>
        <begin position="327"/>
        <end position="344"/>
    </location>
</feature>
<accession>A0ABR4N3P9</accession>
<gene>
    <name evidence="12" type="primary">MGS1</name>
    <name evidence="12" type="ORF">HK105_206259</name>
</gene>
<dbReference type="CDD" id="cd00009">
    <property type="entry name" value="AAA"/>
    <property type="match status" value="1"/>
</dbReference>
<organism evidence="12 13">
    <name type="scientific">Polyrhizophydium stewartii</name>
    <dbReference type="NCBI Taxonomy" id="2732419"/>
    <lineage>
        <taxon>Eukaryota</taxon>
        <taxon>Fungi</taxon>
        <taxon>Fungi incertae sedis</taxon>
        <taxon>Chytridiomycota</taxon>
        <taxon>Chytridiomycota incertae sedis</taxon>
        <taxon>Chytridiomycetes</taxon>
        <taxon>Rhizophydiales</taxon>
        <taxon>Rhizophydiales incertae sedis</taxon>
        <taxon>Polyrhizophydium</taxon>
    </lineage>
</organism>
<dbReference type="Gene3D" id="3.40.50.300">
    <property type="entry name" value="P-loop containing nucleotide triphosphate hydrolases"/>
    <property type="match status" value="1"/>
</dbReference>
<sequence length="599" mass="63275">MTEESAAGSITAGQPTAPPSTDQHARDAAVAAPPGFVCCPVCERHVRESDINEHLDAGCPDEASRIASLPMPVPTALPAALPAASLADGARTRGHTQTRLSFGPRTPKRLRPDGPSGGADVVTSPPAHPLQGRPLQAAAASRADPAPKAAVHQPLAELARPAVLDDFLGHGALVGEASLLRQLIESKRVPCMILWGPPGSGKTTLARIIARAVGTNFIEMSATVHTVADRPIFFLDEIHRFTKAQQDIFLPPVERGDFTFIAATTENPSFRVNAALLSRCRVFVLGAHEPASVVAILKRAAAIKLEAVGIAAEPAGSSAQGGGNGSHPSDGSSAFEQLADSSLSGADMPRPTGAEAQDQTASARDTPAVAVPGEAIEFLAQMCDGDARAAINGLEMAMDAALQTHSREVSVALVREALQKSHLLYDRQGEEHYNVISALHKSMRGSDANAALYWLGRMIYAGEDPMYVARRLVRFASEDVGLADSAALPLAMAAMQACQAIGMPECDAILAHCVTYLARAPKSVETYKAIKRVKETIQSTVAYPVPLHIRNAPTALMQGLGYGHGYKYNPDFDGPVDQTYLPPELQGIGFFESSQLQTK</sequence>
<evidence type="ECO:0000256" key="8">
    <source>
        <dbReference type="ARBA" id="ARBA00023204"/>
    </source>
</evidence>
<dbReference type="Gene3D" id="1.10.8.60">
    <property type="match status" value="1"/>
</dbReference>
<dbReference type="InterPro" id="IPR032423">
    <property type="entry name" value="AAA_assoc_2"/>
</dbReference>
<feature type="region of interest" description="Disordered" evidence="10">
    <location>
        <begin position="314"/>
        <end position="366"/>
    </location>
</feature>
<dbReference type="Pfam" id="PF00004">
    <property type="entry name" value="AAA"/>
    <property type="match status" value="1"/>
</dbReference>
<dbReference type="Gene3D" id="1.10.3710.10">
    <property type="entry name" value="DNA polymerase III clamp loader subunits, C-terminal domain"/>
    <property type="match status" value="1"/>
</dbReference>
<evidence type="ECO:0000256" key="9">
    <source>
        <dbReference type="PROSITE-ProRule" id="PRU01256"/>
    </source>
</evidence>
<keyword evidence="8 9" id="KW-0234">DNA repair</keyword>
<dbReference type="PROSITE" id="PS51908">
    <property type="entry name" value="ZF_UBZ4"/>
    <property type="match status" value="1"/>
</dbReference>
<dbReference type="InterPro" id="IPR003593">
    <property type="entry name" value="AAA+_ATPase"/>
</dbReference>
<keyword evidence="3" id="KW-0547">Nucleotide-binding</keyword>
<feature type="region of interest" description="Disordered" evidence="10">
    <location>
        <begin position="1"/>
        <end position="28"/>
    </location>
</feature>
<feature type="domain" description="UBZ4-type" evidence="11">
    <location>
        <begin position="36"/>
        <end position="64"/>
    </location>
</feature>
<dbReference type="SMART" id="SM00382">
    <property type="entry name" value="AAA"/>
    <property type="match status" value="1"/>
</dbReference>
<keyword evidence="4 9" id="KW-0227">DNA damage</keyword>
<dbReference type="InterPro" id="IPR027417">
    <property type="entry name" value="P-loop_NTPase"/>
</dbReference>
<dbReference type="InterPro" id="IPR008921">
    <property type="entry name" value="DNA_pol3_clamp-load_cplx_C"/>
</dbReference>
<dbReference type="SUPFAM" id="SSF48019">
    <property type="entry name" value="post-AAA+ oligomerization domain-like"/>
    <property type="match status" value="1"/>
</dbReference>
<keyword evidence="13" id="KW-1185">Reference proteome</keyword>
<evidence type="ECO:0000259" key="11">
    <source>
        <dbReference type="PROSITE" id="PS51908"/>
    </source>
</evidence>
<feature type="compositionally biased region" description="Polar residues" evidence="10">
    <location>
        <begin position="11"/>
        <end position="22"/>
    </location>
</feature>